<evidence type="ECO:0000313" key="5">
    <source>
        <dbReference type="EMBL" id="KAJ6638240.1"/>
    </source>
</evidence>
<dbReference type="PIRSF" id="PIRSF000915">
    <property type="entry name" value="PGP-type_phosphatase"/>
    <property type="match status" value="1"/>
</dbReference>
<dbReference type="InterPro" id="IPR006357">
    <property type="entry name" value="HAD-SF_hydro_IIA"/>
</dbReference>
<dbReference type="NCBIfam" id="TIGR01460">
    <property type="entry name" value="HAD-SF-IIA"/>
    <property type="match status" value="1"/>
</dbReference>
<evidence type="ECO:0000313" key="6">
    <source>
        <dbReference type="Proteomes" id="UP001151699"/>
    </source>
</evidence>
<keyword evidence="6" id="KW-1185">Reference proteome</keyword>
<evidence type="ECO:0000256" key="2">
    <source>
        <dbReference type="PIRSR" id="PIRSR000915-1"/>
    </source>
</evidence>
<dbReference type="GO" id="GO:0046872">
    <property type="term" value="F:metal ion binding"/>
    <property type="evidence" value="ECO:0007669"/>
    <property type="project" value="UniProtKB-KW"/>
</dbReference>
<gene>
    <name evidence="5" type="primary">PGP_1</name>
    <name evidence="5" type="ORF">Bhyg_10973</name>
</gene>
<reference evidence="5" key="1">
    <citation type="submission" date="2022-07" db="EMBL/GenBank/DDBJ databases">
        <authorList>
            <person name="Trinca V."/>
            <person name="Uliana J.V.C."/>
            <person name="Torres T.T."/>
            <person name="Ward R.J."/>
            <person name="Monesi N."/>
        </authorList>
    </citation>
    <scope>NUCLEOTIDE SEQUENCE</scope>
    <source>
        <strain evidence="5">HSMRA1968</strain>
        <tissue evidence="5">Whole embryos</tissue>
    </source>
</reference>
<dbReference type="SUPFAM" id="SSF56784">
    <property type="entry name" value="HAD-like"/>
    <property type="match status" value="1"/>
</dbReference>
<dbReference type="Proteomes" id="UP001151699">
    <property type="component" value="Chromosome X"/>
</dbReference>
<sequence>MSHGTNRQIKNLLDVSTEEKRNFLNSFDYVLTDCDGVIWTIVKPIEGAGEGVSALHENGKRVIFISNNSVRSHEKYVEKFKEGNINASIDDVLHPSLATICYLRKINFKGLIYCIGSSEFKKKLQEAGYEYIDGPNEQIEDFVTLWKAVKDDNPVKAVIIDTDFNVSSAKLIRAEIYLKNPECLFIAGTTDMMLPITKGFKIIGVGPYYKILEEASGRRAVVVGKPGDALKDIVIDKYNIKDPKRVLFIGDTLEQDIGFGTKCGFKTLLVMTGSATKMDLLTHPKKQELPDYYLEAFGDFTKVFDDVTVKNKI</sequence>
<feature type="binding site" evidence="4">
    <location>
        <position position="251"/>
    </location>
    <ligand>
        <name>Mg(2+)</name>
        <dbReference type="ChEBI" id="CHEBI:18420"/>
    </ligand>
</feature>
<keyword evidence="4" id="KW-0460">Magnesium</keyword>
<feature type="binding site" evidence="3">
    <location>
        <begin position="66"/>
        <end position="68"/>
    </location>
    <ligand>
        <name>substrate</name>
    </ligand>
</feature>
<comment type="cofactor">
    <cofactor evidence="4">
        <name>Mg(2+)</name>
        <dbReference type="ChEBI" id="CHEBI:18420"/>
    </cofactor>
    <text evidence="4">Divalent metal ions. Mg(2+) is the most effective.</text>
</comment>
<dbReference type="FunFam" id="3.40.50.1000:FF:000170">
    <property type="entry name" value="4-nitrophenylphosphatase"/>
    <property type="match status" value="1"/>
</dbReference>
<dbReference type="EMBL" id="WJQU01000003">
    <property type="protein sequence ID" value="KAJ6638240.1"/>
    <property type="molecule type" value="Genomic_DNA"/>
</dbReference>
<evidence type="ECO:0000256" key="4">
    <source>
        <dbReference type="PIRSR" id="PIRSR000915-3"/>
    </source>
</evidence>
<dbReference type="OrthoDB" id="413953at2759"/>
<protein>
    <submittedName>
        <fullName evidence="5">Glycerol-3-phosphate phosphatase</fullName>
    </submittedName>
</protein>
<dbReference type="Gene3D" id="3.40.50.1000">
    <property type="entry name" value="HAD superfamily/HAD-like"/>
    <property type="match status" value="2"/>
</dbReference>
<dbReference type="InterPro" id="IPR036412">
    <property type="entry name" value="HAD-like_sf"/>
</dbReference>
<feature type="binding site" evidence="4">
    <location>
        <position position="35"/>
    </location>
    <ligand>
        <name>Mg(2+)</name>
        <dbReference type="ChEBI" id="CHEBI:18420"/>
    </ligand>
</feature>
<proteinExistence type="inferred from homology"/>
<dbReference type="PANTHER" id="PTHR19288">
    <property type="entry name" value="4-NITROPHENYLPHOSPHATASE-RELATED"/>
    <property type="match status" value="1"/>
</dbReference>
<evidence type="ECO:0000256" key="3">
    <source>
        <dbReference type="PIRSR" id="PIRSR000915-2"/>
    </source>
</evidence>
<keyword evidence="1" id="KW-0378">Hydrolase</keyword>
<feature type="binding site" evidence="3">
    <location>
        <position position="225"/>
    </location>
    <ligand>
        <name>substrate</name>
    </ligand>
</feature>
<keyword evidence="4" id="KW-0479">Metal-binding</keyword>
<comment type="caution">
    <text evidence="5">The sequence shown here is derived from an EMBL/GenBank/DDBJ whole genome shotgun (WGS) entry which is preliminary data.</text>
</comment>
<dbReference type="InterPro" id="IPR023214">
    <property type="entry name" value="HAD_sf"/>
</dbReference>
<feature type="binding site" evidence="4">
    <location>
        <position position="33"/>
    </location>
    <ligand>
        <name>Mg(2+)</name>
        <dbReference type="ChEBI" id="CHEBI:18420"/>
    </ligand>
</feature>
<feature type="active site" description="Proton donor" evidence="2">
    <location>
        <position position="35"/>
    </location>
</feature>
<dbReference type="GO" id="GO:0005737">
    <property type="term" value="C:cytoplasm"/>
    <property type="evidence" value="ECO:0007669"/>
    <property type="project" value="TreeGrafter"/>
</dbReference>
<feature type="active site" description="Nucleophile" evidence="2">
    <location>
        <position position="33"/>
    </location>
</feature>
<dbReference type="Pfam" id="PF13242">
    <property type="entry name" value="Hydrolase_like"/>
    <property type="match status" value="1"/>
</dbReference>
<dbReference type="AlphaFoldDB" id="A0A9Q0MW52"/>
<comment type="similarity">
    <text evidence="1">Belongs to the HAD-like hydrolase superfamily.</text>
</comment>
<name>A0A9Q0MW52_9DIPT</name>
<dbReference type="PANTHER" id="PTHR19288:SF4">
    <property type="entry name" value="RE04130P-RELATED"/>
    <property type="match status" value="1"/>
</dbReference>
<organism evidence="5 6">
    <name type="scientific">Pseudolycoriella hygida</name>
    <dbReference type="NCBI Taxonomy" id="35572"/>
    <lineage>
        <taxon>Eukaryota</taxon>
        <taxon>Metazoa</taxon>
        <taxon>Ecdysozoa</taxon>
        <taxon>Arthropoda</taxon>
        <taxon>Hexapoda</taxon>
        <taxon>Insecta</taxon>
        <taxon>Pterygota</taxon>
        <taxon>Neoptera</taxon>
        <taxon>Endopterygota</taxon>
        <taxon>Diptera</taxon>
        <taxon>Nematocera</taxon>
        <taxon>Sciaroidea</taxon>
        <taxon>Sciaridae</taxon>
        <taxon>Pseudolycoriella</taxon>
    </lineage>
</organism>
<dbReference type="GO" id="GO:0016791">
    <property type="term" value="F:phosphatase activity"/>
    <property type="evidence" value="ECO:0007669"/>
    <property type="project" value="TreeGrafter"/>
</dbReference>
<dbReference type="Pfam" id="PF13344">
    <property type="entry name" value="Hydrolase_6"/>
    <property type="match status" value="1"/>
</dbReference>
<accession>A0A9Q0MW52</accession>
<evidence type="ECO:0000256" key="1">
    <source>
        <dbReference type="PIRNR" id="PIRNR000915"/>
    </source>
</evidence>